<dbReference type="InterPro" id="IPR039425">
    <property type="entry name" value="RNA_pol_sigma-70-like"/>
</dbReference>
<dbReference type="InterPro" id="IPR013325">
    <property type="entry name" value="RNA_pol_sigma_r2"/>
</dbReference>
<feature type="domain" description="RNA polymerase sigma factor 70 region 4 type 2" evidence="6">
    <location>
        <begin position="148"/>
        <end position="198"/>
    </location>
</feature>
<dbReference type="GO" id="GO:0006352">
    <property type="term" value="P:DNA-templated transcription initiation"/>
    <property type="evidence" value="ECO:0007669"/>
    <property type="project" value="InterPro"/>
</dbReference>
<dbReference type="InterPro" id="IPR036388">
    <property type="entry name" value="WH-like_DNA-bd_sf"/>
</dbReference>
<evidence type="ECO:0000259" key="5">
    <source>
        <dbReference type="Pfam" id="PF04542"/>
    </source>
</evidence>
<dbReference type="Pfam" id="PF08281">
    <property type="entry name" value="Sigma70_r4_2"/>
    <property type="match status" value="1"/>
</dbReference>
<keyword evidence="2" id="KW-0805">Transcription regulation</keyword>
<dbReference type="Gene3D" id="1.10.10.10">
    <property type="entry name" value="Winged helix-like DNA-binding domain superfamily/Winged helix DNA-binding domain"/>
    <property type="match status" value="1"/>
</dbReference>
<accession>A0A3Q8X216</accession>
<dbReference type="KEGG" id="palb:EJC50_02325"/>
<keyword evidence="4" id="KW-0804">Transcription</keyword>
<dbReference type="InterPro" id="IPR007627">
    <property type="entry name" value="RNA_pol_sigma70_r2"/>
</dbReference>
<name>A0A3Q8X216_9BACL</name>
<proteinExistence type="inferred from homology"/>
<keyword evidence="3" id="KW-0731">Sigma factor</keyword>
<comment type="similarity">
    <text evidence="1">Belongs to the sigma-70 factor family. ECF subfamily.</text>
</comment>
<dbReference type="PANTHER" id="PTHR43133:SF51">
    <property type="entry name" value="RNA POLYMERASE SIGMA FACTOR"/>
    <property type="match status" value="1"/>
</dbReference>
<dbReference type="InterPro" id="IPR014284">
    <property type="entry name" value="RNA_pol_sigma-70_dom"/>
</dbReference>
<dbReference type="GO" id="GO:0016987">
    <property type="term" value="F:sigma factor activity"/>
    <property type="evidence" value="ECO:0007669"/>
    <property type="project" value="UniProtKB-KW"/>
</dbReference>
<dbReference type="EMBL" id="CP034437">
    <property type="protein sequence ID" value="AZN38641.1"/>
    <property type="molecule type" value="Genomic_DNA"/>
</dbReference>
<dbReference type="SUPFAM" id="SSF88946">
    <property type="entry name" value="Sigma2 domain of RNA polymerase sigma factors"/>
    <property type="match status" value="1"/>
</dbReference>
<organism evidence="7 8">
    <name type="scientific">Paenibacillus albus</name>
    <dbReference type="NCBI Taxonomy" id="2495582"/>
    <lineage>
        <taxon>Bacteria</taxon>
        <taxon>Bacillati</taxon>
        <taxon>Bacillota</taxon>
        <taxon>Bacilli</taxon>
        <taxon>Bacillales</taxon>
        <taxon>Paenibacillaceae</taxon>
        <taxon>Paenibacillus</taxon>
    </lineage>
</organism>
<evidence type="ECO:0000259" key="6">
    <source>
        <dbReference type="Pfam" id="PF08281"/>
    </source>
</evidence>
<dbReference type="PANTHER" id="PTHR43133">
    <property type="entry name" value="RNA POLYMERASE ECF-TYPE SIGMA FACTO"/>
    <property type="match status" value="1"/>
</dbReference>
<dbReference type="Proteomes" id="UP000272528">
    <property type="component" value="Chromosome"/>
</dbReference>
<evidence type="ECO:0000256" key="1">
    <source>
        <dbReference type="ARBA" id="ARBA00010641"/>
    </source>
</evidence>
<dbReference type="OrthoDB" id="2960956at2"/>
<dbReference type="InterPro" id="IPR013249">
    <property type="entry name" value="RNA_pol_sigma70_r4_t2"/>
</dbReference>
<protein>
    <submittedName>
        <fullName evidence="7">Sigma-70 family RNA polymerase sigma factor</fullName>
    </submittedName>
</protein>
<evidence type="ECO:0000313" key="7">
    <source>
        <dbReference type="EMBL" id="AZN38641.1"/>
    </source>
</evidence>
<evidence type="ECO:0000256" key="3">
    <source>
        <dbReference type="ARBA" id="ARBA00023082"/>
    </source>
</evidence>
<feature type="domain" description="RNA polymerase sigma-70 region 2" evidence="5">
    <location>
        <begin position="37"/>
        <end position="102"/>
    </location>
</feature>
<evidence type="ECO:0000256" key="2">
    <source>
        <dbReference type="ARBA" id="ARBA00023015"/>
    </source>
</evidence>
<sequence>MYVLDWKYRRLPMEKNDDITGLIAQVKQGELAAYEQLVTRYRTAALTWAQAIVSDVYLAEDVVQEAFLRLRERIVSLNDAAKFTAWFRLMVRRLAMNAIRGKAGSEVPIDLLGSEGAASVEAGMAFGESGSELDEMSAWEEQADSDELVESALKKLSGQAREVLSASAFEEMAPEELAARFGMNKSNIYNILSRARVKTSDERFGGEIVRYLKERRSRRETVAKTLAEPSYSSPYAFLSVMIGEALRYLESGPNPDITELMGISGDAFRLNTAVGCNWRGISTFDWSYTGYQTMERLGIEGTCFGRPQRRSITPEQQVHILAVIQGAIDHGVPAIIRNMNINEFGYVYGYDDEAREIKYYGANRSKQSIRYDKLGRSGEEPPLFVLGIRRRRLQPMPGHASLQAIVKHARGKEPPLEGFAFGLKGYEQWIEAVERGGLDLHGHAYQVAILAEARQRAASYLREQAERSGGARGQELAAAADYYGEVAEAFRRLYPSFPFGYGGSHGNQMGRILIGLKEAFAAESEGIALIENILEQW</sequence>
<dbReference type="SUPFAM" id="SSF88659">
    <property type="entry name" value="Sigma3 and sigma4 domains of RNA polymerase sigma factors"/>
    <property type="match status" value="1"/>
</dbReference>
<reference evidence="8" key="1">
    <citation type="submission" date="2018-12" db="EMBL/GenBank/DDBJ databases">
        <title>Genome sequence of Peanibacillus sp.</title>
        <authorList>
            <person name="Subramani G."/>
            <person name="Srinivasan S."/>
            <person name="Kim M.K."/>
        </authorList>
    </citation>
    <scope>NUCLEOTIDE SEQUENCE [LARGE SCALE GENOMIC DNA]</scope>
    <source>
        <strain evidence="8">18JY67-1</strain>
    </source>
</reference>
<dbReference type="Pfam" id="PF04542">
    <property type="entry name" value="Sigma70_r2"/>
    <property type="match status" value="1"/>
</dbReference>
<dbReference type="InterPro" id="IPR013324">
    <property type="entry name" value="RNA_pol_sigma_r3/r4-like"/>
</dbReference>
<gene>
    <name evidence="7" type="ORF">EJC50_02325</name>
</gene>
<evidence type="ECO:0000256" key="4">
    <source>
        <dbReference type="ARBA" id="ARBA00023163"/>
    </source>
</evidence>
<dbReference type="GO" id="GO:0003677">
    <property type="term" value="F:DNA binding"/>
    <property type="evidence" value="ECO:0007669"/>
    <property type="project" value="InterPro"/>
</dbReference>
<dbReference type="NCBIfam" id="TIGR02937">
    <property type="entry name" value="sigma70-ECF"/>
    <property type="match status" value="1"/>
</dbReference>
<dbReference type="AlphaFoldDB" id="A0A3Q8X216"/>
<evidence type="ECO:0000313" key="8">
    <source>
        <dbReference type="Proteomes" id="UP000272528"/>
    </source>
</evidence>
<keyword evidence="8" id="KW-1185">Reference proteome</keyword>
<dbReference type="Gene3D" id="1.10.1740.10">
    <property type="match status" value="1"/>
</dbReference>